<evidence type="ECO:0000256" key="2">
    <source>
        <dbReference type="ARBA" id="ARBA00022729"/>
    </source>
</evidence>
<keyword evidence="5" id="KW-1185">Reference proteome</keyword>
<feature type="chain" id="PRO_5005600245" evidence="3">
    <location>
        <begin position="18"/>
        <end position="197"/>
    </location>
</feature>
<gene>
    <name evidence="4" type="ORF">AKJ17_00865</name>
</gene>
<evidence type="ECO:0000313" key="4">
    <source>
        <dbReference type="EMBL" id="KOO05381.1"/>
    </source>
</evidence>
<protein>
    <submittedName>
        <fullName evidence="4">Uncharacterized protein</fullName>
    </submittedName>
</protein>
<dbReference type="Pfam" id="PF09829">
    <property type="entry name" value="DUF2057"/>
    <property type="match status" value="1"/>
</dbReference>
<name>A0A0M0HTI2_VIBNE</name>
<evidence type="ECO:0000256" key="1">
    <source>
        <dbReference type="ARBA" id="ARBA00008490"/>
    </source>
</evidence>
<dbReference type="EMBL" id="LHPJ01000001">
    <property type="protein sequence ID" value="KOO05381.1"/>
    <property type="molecule type" value="Genomic_DNA"/>
</dbReference>
<dbReference type="Proteomes" id="UP000037515">
    <property type="component" value="Unassembled WGS sequence"/>
</dbReference>
<accession>A0A0M0HTI2</accession>
<dbReference type="InterPro" id="IPR018635">
    <property type="entry name" value="UPF0319"/>
</dbReference>
<evidence type="ECO:0000313" key="5">
    <source>
        <dbReference type="Proteomes" id="UP000037515"/>
    </source>
</evidence>
<dbReference type="PANTHER" id="PTHR38108">
    <property type="entry name" value="UPF0319 PROTEIN YCCT"/>
    <property type="match status" value="1"/>
</dbReference>
<dbReference type="RefSeq" id="WP_053393893.1">
    <property type="nucleotide sequence ID" value="NZ_LHPJ01000001.1"/>
</dbReference>
<keyword evidence="2 3" id="KW-0732">Signal</keyword>
<reference evidence="5" key="1">
    <citation type="submission" date="2015-08" db="EMBL/GenBank/DDBJ databases">
        <title>Vibrio galatheae sp. nov., a novel member of the Vibrionaceae family isolated from the Solomon Islands.</title>
        <authorList>
            <person name="Giubergia S."/>
            <person name="Machado H."/>
            <person name="Mateiu R.V."/>
            <person name="Gram L."/>
        </authorList>
    </citation>
    <scope>NUCLEOTIDE SEQUENCE [LARGE SCALE GENOMIC DNA]</scope>
    <source>
        <strain evidence="5">DSM 19584</strain>
    </source>
</reference>
<sequence>MKYLGFLLLIFAGGVHAASLSLERGFDIHTINGQKVKSGQDSYKLIEGSNQLVLSFDGQLSDGPKTQHLDTKPYVVVIDVNNASNVQLNTISGKFKVVNKAIEKNRSWFTLTDNGTALAYTPEVLPATSNYFPYANIPELVTEYNRDKKIYFADGEMRDIQELSQTEDSIVFKLQALYLEATAEQKKEFRKWIVDYD</sequence>
<dbReference type="PATRIC" id="fig|693.5.peg.175"/>
<proteinExistence type="inferred from homology"/>
<comment type="caution">
    <text evidence="4">The sequence shown here is derived from an EMBL/GenBank/DDBJ whole genome shotgun (WGS) entry which is preliminary data.</text>
</comment>
<evidence type="ECO:0000256" key="3">
    <source>
        <dbReference type="SAM" id="SignalP"/>
    </source>
</evidence>
<comment type="similarity">
    <text evidence="1">Belongs to the UPF0319 family.</text>
</comment>
<dbReference type="OrthoDB" id="6214779at2"/>
<dbReference type="PANTHER" id="PTHR38108:SF1">
    <property type="entry name" value="UPF0319 PROTEIN YCCT"/>
    <property type="match status" value="1"/>
</dbReference>
<dbReference type="AlphaFoldDB" id="A0A0M0HTI2"/>
<organism evidence="4 5">
    <name type="scientific">Vibrio nereis</name>
    <dbReference type="NCBI Taxonomy" id="693"/>
    <lineage>
        <taxon>Bacteria</taxon>
        <taxon>Pseudomonadati</taxon>
        <taxon>Pseudomonadota</taxon>
        <taxon>Gammaproteobacteria</taxon>
        <taxon>Vibrionales</taxon>
        <taxon>Vibrionaceae</taxon>
        <taxon>Vibrio</taxon>
    </lineage>
</organism>
<feature type="signal peptide" evidence="3">
    <location>
        <begin position="1"/>
        <end position="17"/>
    </location>
</feature>